<keyword evidence="1" id="KW-0344">Guanine-nucleotide releasing factor</keyword>
<organism evidence="4 5">
    <name type="scientific">Paenibacillus dokdonensis</name>
    <dbReference type="NCBI Taxonomy" id="2567944"/>
    <lineage>
        <taxon>Bacteria</taxon>
        <taxon>Bacillati</taxon>
        <taxon>Bacillota</taxon>
        <taxon>Bacilli</taxon>
        <taxon>Bacillales</taxon>
        <taxon>Paenibacillaceae</taxon>
        <taxon>Paenibacillus</taxon>
    </lineage>
</organism>
<feature type="domain" description="RCC1-like" evidence="3">
    <location>
        <begin position="31"/>
        <end position="312"/>
    </location>
</feature>
<proteinExistence type="predicted"/>
<evidence type="ECO:0000256" key="2">
    <source>
        <dbReference type="ARBA" id="ARBA00022737"/>
    </source>
</evidence>
<dbReference type="PANTHER" id="PTHR45982:SF1">
    <property type="entry name" value="REGULATOR OF CHROMOSOME CONDENSATION"/>
    <property type="match status" value="1"/>
</dbReference>
<dbReference type="PROSITE" id="PS00626">
    <property type="entry name" value="RCC1_2"/>
    <property type="match status" value="1"/>
</dbReference>
<protein>
    <recommendedName>
        <fullName evidence="3">RCC1-like domain-containing protein</fullName>
    </recommendedName>
</protein>
<dbReference type="PROSITE" id="PS50012">
    <property type="entry name" value="RCC1_3"/>
    <property type="match status" value="3"/>
</dbReference>
<evidence type="ECO:0000313" key="5">
    <source>
        <dbReference type="Proteomes" id="UP001344632"/>
    </source>
</evidence>
<accession>A0ABU6GLH4</accession>
<dbReference type="RefSeq" id="WP_326088350.1">
    <property type="nucleotide sequence ID" value="NZ_JARLKZ010000007.1"/>
</dbReference>
<gene>
    <name evidence="4" type="ORF">P4H66_12085</name>
</gene>
<keyword evidence="2" id="KW-0677">Repeat</keyword>
<keyword evidence="5" id="KW-1185">Reference proteome</keyword>
<dbReference type="SUPFAM" id="SSF50985">
    <property type="entry name" value="RCC1/BLIP-II"/>
    <property type="match status" value="1"/>
</dbReference>
<name>A0ABU6GLH4_9BACL</name>
<comment type="caution">
    <text evidence="4">The sequence shown here is derived from an EMBL/GenBank/DDBJ whole genome shotgun (WGS) entry which is preliminary data.</text>
</comment>
<dbReference type="Gene3D" id="2.130.10.30">
    <property type="entry name" value="Regulator of chromosome condensation 1/beta-lactamase-inhibitor protein II"/>
    <property type="match status" value="1"/>
</dbReference>
<dbReference type="PANTHER" id="PTHR45982">
    <property type="entry name" value="REGULATOR OF CHROMOSOME CONDENSATION"/>
    <property type="match status" value="1"/>
</dbReference>
<dbReference type="Proteomes" id="UP001344632">
    <property type="component" value="Unassembled WGS sequence"/>
</dbReference>
<dbReference type="InterPro" id="IPR009091">
    <property type="entry name" value="RCC1/BLIP-II"/>
</dbReference>
<evidence type="ECO:0000313" key="4">
    <source>
        <dbReference type="EMBL" id="MEC0240594.1"/>
    </source>
</evidence>
<dbReference type="PRINTS" id="PR00633">
    <property type="entry name" value="RCCNDNSATION"/>
</dbReference>
<evidence type="ECO:0000259" key="3">
    <source>
        <dbReference type="Pfam" id="PF25390"/>
    </source>
</evidence>
<sequence length="454" mass="50016">MHPIPKKWRILLSKTSVIHFYPKVSISRADSVAQLSVTEVSAAEDHFLALMSDGTVMAMGCNQYGQLGNNTSTTGQVASYVVTDEGEDHLSNIKAISAGNFHNLALDEQGQVWAWGDHRKGQLGIGHLNTMSSIPAAVQIKFPHHAKIAAIAAGAEFSLALDEEGQVWAWGDHEEGQLGTGYHCAQMQYSPVRVETEQGPLNGIRSISAGLYHSLALDEEGQIWGWGANWEGALGFERGIHADFLLEDTVSTKDFYALIDHMTEHDAQNMIWMLARPVTDAGDIFTGISAGFMQSQALKADGSGWVWGYMEDQTNDAGRMVNGERLESRAGSTETKVHGGNKSQAYGDYFPPRNGSKWRLILCGDEPDIEAYPSPYVPLQISESVDFGTNGLGYFRAGRSRYMTEWVLGKSMVHLCGLMYPEYNRLNLSSELYQWRERTAVESSRTSNHRGNGA</sequence>
<dbReference type="InterPro" id="IPR058923">
    <property type="entry name" value="RCC1-like_dom"/>
</dbReference>
<dbReference type="InterPro" id="IPR000408">
    <property type="entry name" value="Reg_chr_condens"/>
</dbReference>
<dbReference type="EMBL" id="JARLKZ010000007">
    <property type="protein sequence ID" value="MEC0240594.1"/>
    <property type="molecule type" value="Genomic_DNA"/>
</dbReference>
<dbReference type="Pfam" id="PF25390">
    <property type="entry name" value="WD40_RLD"/>
    <property type="match status" value="1"/>
</dbReference>
<dbReference type="InterPro" id="IPR051553">
    <property type="entry name" value="Ran_GTPase-activating"/>
</dbReference>
<reference evidence="4 5" key="1">
    <citation type="submission" date="2023-03" db="EMBL/GenBank/DDBJ databases">
        <title>Bacillus Genome Sequencing.</title>
        <authorList>
            <person name="Dunlap C."/>
        </authorList>
    </citation>
    <scope>NUCLEOTIDE SEQUENCE [LARGE SCALE GENOMIC DNA]</scope>
    <source>
        <strain evidence="4 5">BD-525</strain>
    </source>
</reference>
<evidence type="ECO:0000256" key="1">
    <source>
        <dbReference type="ARBA" id="ARBA00022658"/>
    </source>
</evidence>